<comment type="subcellular location">
    <subcellularLocation>
        <location evidence="11">Cytoplasm</location>
    </subcellularLocation>
</comment>
<feature type="binding site" evidence="11">
    <location>
        <position position="127"/>
    </location>
    <ligand>
        <name>ATP</name>
        <dbReference type="ChEBI" id="CHEBI:30616"/>
    </ligand>
</feature>
<dbReference type="InterPro" id="IPR031322">
    <property type="entry name" value="Shikimate/glucono_kinase"/>
</dbReference>
<comment type="caution">
    <text evidence="12">The sequence shown here is derived from an EMBL/GenBank/DDBJ whole genome shotgun (WGS) entry which is preliminary data.</text>
</comment>
<feature type="binding site" evidence="11">
    <location>
        <position position="144"/>
    </location>
    <ligand>
        <name>substrate</name>
    </ligand>
</feature>
<feature type="binding site" evidence="11">
    <location>
        <position position="90"/>
    </location>
    <ligand>
        <name>substrate</name>
    </ligand>
</feature>
<comment type="catalytic activity">
    <reaction evidence="10 11">
        <text>shikimate + ATP = 3-phosphoshikimate + ADP + H(+)</text>
        <dbReference type="Rhea" id="RHEA:13121"/>
        <dbReference type="ChEBI" id="CHEBI:15378"/>
        <dbReference type="ChEBI" id="CHEBI:30616"/>
        <dbReference type="ChEBI" id="CHEBI:36208"/>
        <dbReference type="ChEBI" id="CHEBI:145989"/>
        <dbReference type="ChEBI" id="CHEBI:456216"/>
        <dbReference type="EC" id="2.7.1.71"/>
    </reaction>
</comment>
<keyword evidence="4 11" id="KW-0028">Amino-acid biosynthesis</keyword>
<keyword evidence="8 11" id="KW-0067">ATP-binding</keyword>
<keyword evidence="11" id="KW-0963">Cytoplasm</keyword>
<keyword evidence="6 11" id="KW-0547">Nucleotide-binding</keyword>
<name>A0ABY2TUB3_9SPIR</name>
<organism evidence="12 13">
    <name type="scientific">Brachyspira catarrhinii</name>
    <dbReference type="NCBI Taxonomy" id="2528966"/>
    <lineage>
        <taxon>Bacteria</taxon>
        <taxon>Pseudomonadati</taxon>
        <taxon>Spirochaetota</taxon>
        <taxon>Spirochaetia</taxon>
        <taxon>Brachyspirales</taxon>
        <taxon>Brachyspiraceae</taxon>
        <taxon>Brachyspira</taxon>
    </lineage>
</organism>
<feature type="binding site" evidence="11">
    <location>
        <position position="26"/>
    </location>
    <ligand>
        <name>Mg(2+)</name>
        <dbReference type="ChEBI" id="CHEBI:18420"/>
    </ligand>
</feature>
<dbReference type="Gene3D" id="3.40.50.300">
    <property type="entry name" value="P-loop containing nucleotide triphosphate hydrolases"/>
    <property type="match status" value="1"/>
</dbReference>
<dbReference type="PANTHER" id="PTHR21087:SF16">
    <property type="entry name" value="SHIKIMATE KINASE 1, CHLOROPLASTIC"/>
    <property type="match status" value="1"/>
</dbReference>
<comment type="pathway">
    <text evidence="1 11">Metabolic intermediate biosynthesis; chorismate biosynthesis; chorismate from D-erythrose 4-phosphate and phosphoenolpyruvate: step 5/7.</text>
</comment>
<feature type="binding site" evidence="11">
    <location>
        <position position="68"/>
    </location>
    <ligand>
        <name>substrate</name>
    </ligand>
</feature>
<accession>A0ABY2TUB3</accession>
<dbReference type="GO" id="GO:0016301">
    <property type="term" value="F:kinase activity"/>
    <property type="evidence" value="ECO:0007669"/>
    <property type="project" value="UniProtKB-KW"/>
</dbReference>
<keyword evidence="11" id="KW-0460">Magnesium</keyword>
<dbReference type="CDD" id="cd00464">
    <property type="entry name" value="SK"/>
    <property type="match status" value="1"/>
</dbReference>
<feature type="binding site" evidence="11">
    <location>
        <position position="44"/>
    </location>
    <ligand>
        <name>substrate</name>
    </ligand>
</feature>
<comment type="caution">
    <text evidence="11">Lacks conserved residue(s) required for the propagation of feature annotation.</text>
</comment>
<evidence type="ECO:0000256" key="10">
    <source>
        <dbReference type="ARBA" id="ARBA00048567"/>
    </source>
</evidence>
<reference evidence="12 13" key="1">
    <citation type="journal article" date="2019" name="Anaerobe">
        <title>Brachyspira catarrhinii sp. nov., an anaerobic intestinal spirochaete isolated from vervet monkeys may have been misidentified as Brachyspira aalborgi in previous studies.</title>
        <authorList>
            <person name="Phillips N.D."/>
            <person name="La T."/>
            <person name="Hampson D.J."/>
        </authorList>
    </citation>
    <scope>NUCLEOTIDE SEQUENCE [LARGE SCALE GENOMIC DNA]</scope>
    <source>
        <strain evidence="12 13">Z12</strain>
    </source>
</reference>
<protein>
    <recommendedName>
        <fullName evidence="3 11">Shikimate kinase</fullName>
        <shortName evidence="11">SK</shortName>
        <ecNumber evidence="3 11">2.7.1.71</ecNumber>
    </recommendedName>
</protein>
<evidence type="ECO:0000256" key="1">
    <source>
        <dbReference type="ARBA" id="ARBA00004842"/>
    </source>
</evidence>
<evidence type="ECO:0000256" key="8">
    <source>
        <dbReference type="ARBA" id="ARBA00022840"/>
    </source>
</evidence>
<evidence type="ECO:0000256" key="6">
    <source>
        <dbReference type="ARBA" id="ARBA00022741"/>
    </source>
</evidence>
<comment type="cofactor">
    <cofactor evidence="11">
        <name>Mg(2+)</name>
        <dbReference type="ChEBI" id="CHEBI:18420"/>
    </cofactor>
    <text evidence="11">Binds 1 Mg(2+) ion per subunit.</text>
</comment>
<evidence type="ECO:0000256" key="2">
    <source>
        <dbReference type="ARBA" id="ARBA00006997"/>
    </source>
</evidence>
<dbReference type="InterPro" id="IPR027417">
    <property type="entry name" value="P-loop_NTPase"/>
</dbReference>
<dbReference type="EMBL" id="SJDU01000017">
    <property type="protein sequence ID" value="TKZ36193.1"/>
    <property type="molecule type" value="Genomic_DNA"/>
</dbReference>
<dbReference type="PANTHER" id="PTHR21087">
    <property type="entry name" value="SHIKIMATE KINASE"/>
    <property type="match status" value="1"/>
</dbReference>
<keyword evidence="9 11" id="KW-0057">Aromatic amino acid biosynthesis</keyword>
<evidence type="ECO:0000256" key="7">
    <source>
        <dbReference type="ARBA" id="ARBA00022777"/>
    </source>
</evidence>
<keyword evidence="11" id="KW-0479">Metal-binding</keyword>
<evidence type="ECO:0000313" key="12">
    <source>
        <dbReference type="EMBL" id="TKZ36193.1"/>
    </source>
</evidence>
<dbReference type="Pfam" id="PF01202">
    <property type="entry name" value="SKI"/>
    <property type="match status" value="1"/>
</dbReference>
<keyword evidence="5 11" id="KW-0808">Transferase</keyword>
<proteinExistence type="inferred from homology"/>
<keyword evidence="7 11" id="KW-0418">Kinase</keyword>
<feature type="binding site" evidence="11">
    <location>
        <begin position="22"/>
        <end position="27"/>
    </location>
    <ligand>
        <name>ATP</name>
        <dbReference type="ChEBI" id="CHEBI:30616"/>
    </ligand>
</feature>
<dbReference type="InterPro" id="IPR023000">
    <property type="entry name" value="Shikimate_kinase_CS"/>
</dbReference>
<keyword evidence="13" id="KW-1185">Reference proteome</keyword>
<dbReference type="PRINTS" id="PR01100">
    <property type="entry name" value="SHIKIMTKNASE"/>
</dbReference>
<gene>
    <name evidence="11" type="primary">aroK</name>
    <name evidence="12" type="ORF">EZH24_01335</name>
</gene>
<dbReference type="HAMAP" id="MF_00109">
    <property type="entry name" value="Shikimate_kinase"/>
    <property type="match status" value="1"/>
</dbReference>
<evidence type="ECO:0000256" key="5">
    <source>
        <dbReference type="ARBA" id="ARBA00022679"/>
    </source>
</evidence>
<sequence>MNDNLNNKMKNKKTLFIIGLPGCGKTTLSKMLAEYLNYNFYDMDLIIEEKEKMKISEIFKLHGEKYFREKESETLKELSELNNSVISTGGGIILAQKNREIMKKNGTTIFINRNLDILLNNIDASERPLLTKDKNKLIELSKERAPLYEETADIIFTHNTWEENIEETFNIFYDYIKNEIPLSN</sequence>
<evidence type="ECO:0000256" key="3">
    <source>
        <dbReference type="ARBA" id="ARBA00012154"/>
    </source>
</evidence>
<evidence type="ECO:0000256" key="4">
    <source>
        <dbReference type="ARBA" id="ARBA00022605"/>
    </source>
</evidence>
<comment type="function">
    <text evidence="11">Catalyzes the specific phosphorylation of the 3-hydroxyl group of shikimic acid using ATP as a cosubstrate.</text>
</comment>
<dbReference type="SUPFAM" id="SSF52540">
    <property type="entry name" value="P-loop containing nucleoside triphosphate hydrolases"/>
    <property type="match status" value="1"/>
</dbReference>
<evidence type="ECO:0000256" key="9">
    <source>
        <dbReference type="ARBA" id="ARBA00023141"/>
    </source>
</evidence>
<dbReference type="InterPro" id="IPR000623">
    <property type="entry name" value="Shikimate_kinase/TSH1"/>
</dbReference>
<dbReference type="PROSITE" id="PS01128">
    <property type="entry name" value="SHIKIMATE_KINASE"/>
    <property type="match status" value="1"/>
</dbReference>
<comment type="similarity">
    <text evidence="2 11">Belongs to the shikimate kinase family.</text>
</comment>
<comment type="subunit">
    <text evidence="11">Monomer.</text>
</comment>
<dbReference type="RefSeq" id="WP_137997337.1">
    <property type="nucleotide sequence ID" value="NZ_SJDU01000017.1"/>
</dbReference>
<evidence type="ECO:0000256" key="11">
    <source>
        <dbReference type="HAMAP-Rule" id="MF_00109"/>
    </source>
</evidence>
<dbReference type="EC" id="2.7.1.71" evidence="3 11"/>
<evidence type="ECO:0000313" key="13">
    <source>
        <dbReference type="Proteomes" id="UP000310168"/>
    </source>
</evidence>
<dbReference type="Proteomes" id="UP000310168">
    <property type="component" value="Unassembled WGS sequence"/>
</dbReference>